<feature type="compositionally biased region" description="Gly residues" evidence="1">
    <location>
        <begin position="387"/>
        <end position="399"/>
    </location>
</feature>
<dbReference type="HOGENOM" id="CLU_007757_0_0_5"/>
<accession>F7ZKI7</accession>
<dbReference type="STRING" id="391595.RLO149_c032490"/>
<dbReference type="AlphaFoldDB" id="F7ZKI7"/>
<feature type="compositionally biased region" description="Basic and acidic residues" evidence="1">
    <location>
        <begin position="512"/>
        <end position="531"/>
    </location>
</feature>
<feature type="region of interest" description="Disordered" evidence="1">
    <location>
        <begin position="501"/>
        <end position="535"/>
    </location>
</feature>
<name>F7ZKI7_ROSLO</name>
<evidence type="ECO:0000256" key="1">
    <source>
        <dbReference type="SAM" id="MobiDB-lite"/>
    </source>
</evidence>
<evidence type="ECO:0000313" key="2">
    <source>
        <dbReference type="EMBL" id="AEI95201.1"/>
    </source>
</evidence>
<protein>
    <submittedName>
        <fullName evidence="2">Uncharacterized protein</fullName>
    </submittedName>
</protein>
<feature type="compositionally biased region" description="Acidic residues" evidence="1">
    <location>
        <begin position="340"/>
        <end position="370"/>
    </location>
</feature>
<dbReference type="EMBL" id="CP002623">
    <property type="protein sequence ID" value="AEI95201.1"/>
    <property type="molecule type" value="Genomic_DNA"/>
</dbReference>
<organism evidence="2 3">
    <name type="scientific">Roseobacter litoralis (strain ATCC 49566 / DSM 6996 / JCM 21268 / NBRC 15278 / OCh 149)</name>
    <dbReference type="NCBI Taxonomy" id="391595"/>
    <lineage>
        <taxon>Bacteria</taxon>
        <taxon>Pseudomonadati</taxon>
        <taxon>Pseudomonadota</taxon>
        <taxon>Alphaproteobacteria</taxon>
        <taxon>Rhodobacterales</taxon>
        <taxon>Roseobacteraceae</taxon>
        <taxon>Roseobacter</taxon>
    </lineage>
</organism>
<dbReference type="eggNOG" id="COG2931">
    <property type="taxonomic scope" value="Bacteria"/>
</dbReference>
<gene>
    <name evidence="2" type="ordered locus">RLO149_c032490</name>
</gene>
<dbReference type="KEGG" id="rli:RLO149_c032490"/>
<feature type="region of interest" description="Disordered" evidence="1">
    <location>
        <begin position="340"/>
        <end position="408"/>
    </location>
</feature>
<keyword evidence="3" id="KW-1185">Reference proteome</keyword>
<dbReference type="OrthoDB" id="480426at2"/>
<feature type="compositionally biased region" description="Polar residues" evidence="1">
    <location>
        <begin position="652"/>
        <end position="661"/>
    </location>
</feature>
<feature type="compositionally biased region" description="Acidic residues" evidence="1">
    <location>
        <begin position="888"/>
        <end position="900"/>
    </location>
</feature>
<sequence>MSNGTFADFLDAMRTFESGWDSARYATGNIIDAQLNQWAGGVVSDFYPDLTSWGQMSPEQWEEMSYRSENTLGFVGYQFGEALMIDLGYYEADGLVGGGGGAPTNTWEGTWTGKNGINSLDDFKNEAPQELAIREAFGFNLTTIEDGLANAGQTLDDYLGTTRTYIEGGVEVSVTITMTGLLSAAHLRGAFGTLDLLLSDAVSFDQNGTSILNYMERFGGFDAPPSEELIAIFDENNSGGTSAAGSAGVTAETADVVITWSYGADVTVSDFDADTGTIFVGWVGAADLEVLEIAGNTVFEIPSNAQKLTLEDVGLDDLTAANFTFLDATAAQEVLALVGSEEEDDDPADDEGDGTGDGDTGDVDTGDADSGDGNTGDGGQGDDDTGGDSGAGHDAGGGSDDTLGQGTAGVTKDTADVVITWDYGTSVTVTDFDTEDDTIFVDWVSSDLLEIEETAAGVTFAIVGNAQTTTLSGVALADLSPSNFTILDATAEAEILSLIAQDSSGDGTGGDDGGHDDGNDGHGGDDGDGGHSHTHMHVSINLATPAQTITGFMPGMGDVIEIERDVYAENFAIFEESGEALGQTVRIEISDGGSIKQIILTGFGLSDLSLGNFSISNEGVLNEVASTLGAVIFTQGEGTIESPSYDADGSNPVESTGTTDEGGTRFKADSNADDIVGFDPTRDALDFGGTSVHGMIVTKSETGEIVIDSPWSPAAQIVQGITYQDVTIDNFGIVGNEHFRQDMGGVISWEQGVGPREADTVYVRSHEYGVQETVDGFDPSTMKINFLYFGTREQLTVEDSEDGLVISSLPTGQSLTLTDVALADLIPGLVEFHHDQVIEDNLEDSFGFSQEDVSLVSRAELLTPNAPAGATTDGEQVRPGTMTPTGGGEDEPDDGTDDTPDVLEIKYEWGVQEIVSDFDLETDTFDFGALTAANVGVTEEAGNLVIEILNNGGHTYTILGLQAEDLSDDNLTADANSGLLDEDGAFIATLGDLGFDFG</sequence>
<feature type="region of interest" description="Disordered" evidence="1">
    <location>
        <begin position="864"/>
        <end position="900"/>
    </location>
</feature>
<proteinExistence type="predicted"/>
<dbReference type="RefSeq" id="WP_013963109.1">
    <property type="nucleotide sequence ID" value="NC_015730.1"/>
</dbReference>
<feature type="region of interest" description="Disordered" evidence="1">
    <location>
        <begin position="641"/>
        <end position="668"/>
    </location>
</feature>
<dbReference type="eggNOG" id="COG3325">
    <property type="taxonomic scope" value="Bacteria"/>
</dbReference>
<evidence type="ECO:0000313" key="3">
    <source>
        <dbReference type="Proteomes" id="UP000001353"/>
    </source>
</evidence>
<reference evidence="2 3" key="1">
    <citation type="journal article" date="2011" name="BMC Genomics">
        <title>Comparative genome analysis and genome-guided physiological analysis of Roseobacter litoralis.</title>
        <authorList>
            <person name="Kalhoefer D."/>
            <person name="Thole S."/>
            <person name="Voget S."/>
            <person name="Lehmann R."/>
            <person name="Liesegang H."/>
            <person name="Wollher A."/>
            <person name="Daniel R."/>
            <person name="Simon M."/>
            <person name="Brinkhoff T."/>
        </authorList>
    </citation>
    <scope>NUCLEOTIDE SEQUENCE [LARGE SCALE GENOMIC DNA]</scope>
    <source>
        <strain evidence="3">ATCC 49566 / DSM 6996 / JCM 21268 / NBRC 15278 / OCh 149</strain>
    </source>
</reference>
<dbReference type="Proteomes" id="UP000001353">
    <property type="component" value="Chromosome"/>
</dbReference>